<dbReference type="InterPro" id="IPR055542">
    <property type="entry name" value="DUF7118"/>
</dbReference>
<name>A0ABD5UGC7_9EURY</name>
<dbReference type="Pfam" id="PF23432">
    <property type="entry name" value="DUF7118"/>
    <property type="match status" value="1"/>
</dbReference>
<feature type="coiled-coil region" evidence="1">
    <location>
        <begin position="127"/>
        <end position="161"/>
    </location>
</feature>
<dbReference type="AlphaFoldDB" id="A0ABD5UGC7"/>
<reference evidence="2 3" key="1">
    <citation type="journal article" date="2019" name="Int. J. Syst. Evol. Microbiol.">
        <title>The Global Catalogue of Microorganisms (GCM) 10K type strain sequencing project: providing services to taxonomists for standard genome sequencing and annotation.</title>
        <authorList>
            <consortium name="The Broad Institute Genomics Platform"/>
            <consortium name="The Broad Institute Genome Sequencing Center for Infectious Disease"/>
            <person name="Wu L."/>
            <person name="Ma J."/>
        </authorList>
    </citation>
    <scope>NUCLEOTIDE SEQUENCE [LARGE SCALE GENOMIC DNA]</scope>
    <source>
        <strain evidence="2 3">PSRA2</strain>
    </source>
</reference>
<keyword evidence="3" id="KW-1185">Reference proteome</keyword>
<comment type="caution">
    <text evidence="2">The sequence shown here is derived from an EMBL/GenBank/DDBJ whole genome shotgun (WGS) entry which is preliminary data.</text>
</comment>
<dbReference type="EMBL" id="JBHSXM010000001">
    <property type="protein sequence ID" value="MFC6837196.1"/>
    <property type="molecule type" value="Genomic_DNA"/>
</dbReference>
<accession>A0ABD5UGC7</accession>
<evidence type="ECO:0008006" key="4">
    <source>
        <dbReference type="Google" id="ProtNLM"/>
    </source>
</evidence>
<evidence type="ECO:0000256" key="1">
    <source>
        <dbReference type="SAM" id="Coils"/>
    </source>
</evidence>
<dbReference type="RefSeq" id="WP_304448863.1">
    <property type="nucleotide sequence ID" value="NZ_JARRAH010000001.1"/>
</dbReference>
<evidence type="ECO:0000313" key="2">
    <source>
        <dbReference type="EMBL" id="MFC6837196.1"/>
    </source>
</evidence>
<organism evidence="2 3">
    <name type="scientific">Halomarina ordinaria</name>
    <dbReference type="NCBI Taxonomy" id="3033939"/>
    <lineage>
        <taxon>Archaea</taxon>
        <taxon>Methanobacteriati</taxon>
        <taxon>Methanobacteriota</taxon>
        <taxon>Stenosarchaea group</taxon>
        <taxon>Halobacteria</taxon>
        <taxon>Halobacteriales</taxon>
        <taxon>Natronomonadaceae</taxon>
        <taxon>Halomarina</taxon>
    </lineage>
</organism>
<sequence>MSERDPVADLTAAAEALSATRERVAEVGTDRLETVADAHGDLLALLDRHEEDATGYGEFGKYIEFQEALAERLDALPEDVPASDAFDAADEALQKRTLSASDFDHARTALAPAAEYADLAEEWAATRERYRDARRAVIREKRAAEDRVADLERLRRLAAADPDAPVEVLHDPVAAYDDAVRTAFERFTDEASARAVLAFVERTRAYPLVPFDPPPERLRAFVADAPVGEEPLDTLLAYADYSTSKLDHYVADPRELKAAVSTNRTYLDRLDATPLTVGWPPPSAATLRWRTRELVPVVARFADADVVARLRAVRSLTRREDYGSLRESAVARSELTDADRERLADVDVEHALAQERAERDRLADALATHPPLDDVASPA</sequence>
<protein>
    <recommendedName>
        <fullName evidence="4">DUF530 domain-containing protein</fullName>
    </recommendedName>
</protein>
<keyword evidence="1" id="KW-0175">Coiled coil</keyword>
<evidence type="ECO:0000313" key="3">
    <source>
        <dbReference type="Proteomes" id="UP001596406"/>
    </source>
</evidence>
<dbReference type="Proteomes" id="UP001596406">
    <property type="component" value="Unassembled WGS sequence"/>
</dbReference>
<gene>
    <name evidence="2" type="ORF">ACFQHK_11830</name>
</gene>
<proteinExistence type="predicted"/>